<dbReference type="AlphaFoldDB" id="Q6IG74"/>
<evidence type="ECO:0000313" key="1">
    <source>
        <dbReference type="EMBL" id="DAA02590.1"/>
    </source>
</evidence>
<name>Q6IG74_DROME</name>
<protein>
    <submittedName>
        <fullName evidence="1">HDC07102</fullName>
    </submittedName>
</protein>
<organism evidence="1">
    <name type="scientific">Drosophila melanogaster</name>
    <name type="common">Fruit fly</name>
    <dbReference type="NCBI Taxonomy" id="7227"/>
    <lineage>
        <taxon>Eukaryota</taxon>
        <taxon>Metazoa</taxon>
        <taxon>Ecdysozoa</taxon>
        <taxon>Arthropoda</taxon>
        <taxon>Hexapoda</taxon>
        <taxon>Insecta</taxon>
        <taxon>Pterygota</taxon>
        <taxon>Neoptera</taxon>
        <taxon>Endopterygota</taxon>
        <taxon>Diptera</taxon>
        <taxon>Brachycera</taxon>
        <taxon>Muscomorpha</taxon>
        <taxon>Ephydroidea</taxon>
        <taxon>Drosophilidae</taxon>
        <taxon>Drosophila</taxon>
        <taxon>Sophophora</taxon>
    </lineage>
</organism>
<proteinExistence type="predicted"/>
<dbReference type="EMBL" id="BK003892">
    <property type="protein sequence ID" value="DAA02590.1"/>
    <property type="molecule type" value="Genomic_DNA"/>
</dbReference>
<sequence>MERCSCSFGCQLAGASGFWRRSRAQQLTPANLCGFQHALDFYLHKWITSNLARLFIASTPAPRSQDDQTRLDASSPLNWAIETHRMFHLMTQRTQHFSFVCWFAL</sequence>
<accession>Q6IG74</accession>
<reference evidence="1" key="1">
    <citation type="journal article" date="2003" name="Genome Biol.">
        <title>An integrated gene annotation and transcriptional profiling approach towards the full gene content of the Drosophila genome.</title>
        <authorList>
            <person name="Hild M."/>
            <person name="Beckmann B."/>
            <person name="Haas S.A."/>
            <person name="Koch B."/>
            <person name="Solovyev V."/>
            <person name="Busold C."/>
            <person name="Fellenberg K."/>
            <person name="Boutros M."/>
            <person name="Vingron M."/>
            <person name="Sauer F."/>
            <person name="Hoheisel J.D."/>
            <person name="Paro R."/>
        </authorList>
    </citation>
    <scope>NUCLEOTIDE SEQUENCE</scope>
</reference>
<gene>
    <name evidence="1" type="ORF">HDC07102</name>
</gene>